<evidence type="ECO:0000256" key="3">
    <source>
        <dbReference type="ARBA" id="ARBA00012078"/>
    </source>
</evidence>
<evidence type="ECO:0000256" key="11">
    <source>
        <dbReference type="ARBA" id="ARBA00049375"/>
    </source>
</evidence>
<keyword evidence="5 13" id="KW-0028">Amino-acid biosynthesis</keyword>
<dbReference type="RefSeq" id="WP_184072862.1">
    <property type="nucleotide sequence ID" value="NZ_JACHDS010000001.1"/>
</dbReference>
<feature type="binding site" evidence="13">
    <location>
        <begin position="94"/>
        <end position="104"/>
    </location>
    <ligand>
        <name>ATP</name>
        <dbReference type="ChEBI" id="CHEBI:30616"/>
    </ligand>
</feature>
<sequence length="329" mass="34204">MSQLRPGRVLVRTPATSANLGPGFDALGLALGLHDEVEVTVRDDDRVTVDIVGEGADDLPRDASHLVVAAMRRTFEVADRPLPGLDLRCRNGIPHGRGLGSSASAIVAGVTAAAVLLGKGDPATGELDRDHVFGVAADIEGHPDNVAPCVYGGFTIAWRGTAGWGALSLPPSPRLRPVVCIPEERLSTERARGLLPASVPHADAAFTAGRSALLVAAVSGHPEMLMEATEDRLHEGYREPAMPASVRLIGELRKHAGLPAVVSGAGPTVLVLGYAPEVGADAGIPDVAGNVARISADLVDSIRERTGTGWHIRPLTIDPAGVWISSPRS</sequence>
<comment type="function">
    <text evidence="12 13">Catalyzes the ATP-dependent phosphorylation of L-homoserine to L-homoserine phosphate.</text>
</comment>
<dbReference type="SUPFAM" id="SSF55060">
    <property type="entry name" value="GHMP Kinase, C-terminal domain"/>
    <property type="match status" value="1"/>
</dbReference>
<evidence type="ECO:0000259" key="15">
    <source>
        <dbReference type="Pfam" id="PF08544"/>
    </source>
</evidence>
<feature type="domain" description="GHMP kinase N-terminal" evidence="14">
    <location>
        <begin position="66"/>
        <end position="153"/>
    </location>
</feature>
<evidence type="ECO:0000313" key="16">
    <source>
        <dbReference type="EMBL" id="MBB6170304.1"/>
    </source>
</evidence>
<comment type="pathway">
    <text evidence="1 13">Amino-acid biosynthesis; L-threonine biosynthesis; L-threonine from L-aspartate: step 4/5.</text>
</comment>
<dbReference type="InterPro" id="IPR000870">
    <property type="entry name" value="Homoserine_kinase"/>
</dbReference>
<dbReference type="InterPro" id="IPR014721">
    <property type="entry name" value="Ribsml_uS5_D2-typ_fold_subgr"/>
</dbReference>
<keyword evidence="9 13" id="KW-0418">Kinase</keyword>
<dbReference type="AlphaFoldDB" id="A0A7W9YDV2"/>
<dbReference type="GO" id="GO:0004413">
    <property type="term" value="F:homoserine kinase activity"/>
    <property type="evidence" value="ECO:0007669"/>
    <property type="project" value="UniProtKB-UniRule"/>
</dbReference>
<accession>A0A7W9YDV2</accession>
<evidence type="ECO:0000313" key="17">
    <source>
        <dbReference type="Proteomes" id="UP000546642"/>
    </source>
</evidence>
<keyword evidence="10 13" id="KW-0067">ATP-binding</keyword>
<proteinExistence type="inferred from homology"/>
<evidence type="ECO:0000256" key="7">
    <source>
        <dbReference type="ARBA" id="ARBA00022697"/>
    </source>
</evidence>
<dbReference type="GO" id="GO:0005524">
    <property type="term" value="F:ATP binding"/>
    <property type="evidence" value="ECO:0007669"/>
    <property type="project" value="UniProtKB-UniRule"/>
</dbReference>
<dbReference type="Proteomes" id="UP000546642">
    <property type="component" value="Unassembled WGS sequence"/>
</dbReference>
<evidence type="ECO:0000256" key="4">
    <source>
        <dbReference type="ARBA" id="ARBA00017858"/>
    </source>
</evidence>
<dbReference type="SUPFAM" id="SSF54211">
    <property type="entry name" value="Ribosomal protein S5 domain 2-like"/>
    <property type="match status" value="1"/>
</dbReference>
<evidence type="ECO:0000256" key="10">
    <source>
        <dbReference type="ARBA" id="ARBA00022840"/>
    </source>
</evidence>
<dbReference type="InterPro" id="IPR020568">
    <property type="entry name" value="Ribosomal_Su5_D2-typ_SF"/>
</dbReference>
<dbReference type="PANTHER" id="PTHR20861:SF1">
    <property type="entry name" value="HOMOSERINE KINASE"/>
    <property type="match status" value="1"/>
</dbReference>
<dbReference type="GO" id="GO:0009088">
    <property type="term" value="P:threonine biosynthetic process"/>
    <property type="evidence" value="ECO:0007669"/>
    <property type="project" value="UniProtKB-UniRule"/>
</dbReference>
<dbReference type="GO" id="GO:0005737">
    <property type="term" value="C:cytoplasm"/>
    <property type="evidence" value="ECO:0007669"/>
    <property type="project" value="UniProtKB-SubCell"/>
</dbReference>
<dbReference type="PIRSF" id="PIRSF000676">
    <property type="entry name" value="Homoser_kin"/>
    <property type="match status" value="1"/>
</dbReference>
<protein>
    <recommendedName>
        <fullName evidence="4 13">Homoserine kinase</fullName>
        <shortName evidence="13">HK</shortName>
        <shortName evidence="13">HSK</shortName>
        <ecNumber evidence="3 13">2.7.1.39</ecNumber>
    </recommendedName>
</protein>
<dbReference type="Gene3D" id="3.30.70.890">
    <property type="entry name" value="GHMP kinase, C-terminal domain"/>
    <property type="match status" value="1"/>
</dbReference>
<dbReference type="Gene3D" id="3.30.230.10">
    <property type="match status" value="1"/>
</dbReference>
<evidence type="ECO:0000256" key="9">
    <source>
        <dbReference type="ARBA" id="ARBA00022777"/>
    </source>
</evidence>
<keyword evidence="7 13" id="KW-0791">Threonine biosynthesis</keyword>
<reference evidence="16 17" key="1">
    <citation type="submission" date="2020-08" db="EMBL/GenBank/DDBJ databases">
        <title>Sequencing the genomes of 1000 actinobacteria strains.</title>
        <authorList>
            <person name="Klenk H.-P."/>
        </authorList>
    </citation>
    <scope>NUCLEOTIDE SEQUENCE [LARGE SCALE GENOMIC DNA]</scope>
    <source>
        <strain evidence="16 17">DSM 46659</strain>
    </source>
</reference>
<keyword evidence="13" id="KW-0963">Cytoplasm</keyword>
<evidence type="ECO:0000256" key="2">
    <source>
        <dbReference type="ARBA" id="ARBA00007370"/>
    </source>
</evidence>
<dbReference type="Pfam" id="PF00288">
    <property type="entry name" value="GHMP_kinases_N"/>
    <property type="match status" value="1"/>
</dbReference>
<evidence type="ECO:0000256" key="5">
    <source>
        <dbReference type="ARBA" id="ARBA00022605"/>
    </source>
</evidence>
<evidence type="ECO:0000256" key="8">
    <source>
        <dbReference type="ARBA" id="ARBA00022741"/>
    </source>
</evidence>
<evidence type="ECO:0000256" key="6">
    <source>
        <dbReference type="ARBA" id="ARBA00022679"/>
    </source>
</evidence>
<organism evidence="16 17">
    <name type="scientific">Nocardiopsis mwathae</name>
    <dbReference type="NCBI Taxonomy" id="1472723"/>
    <lineage>
        <taxon>Bacteria</taxon>
        <taxon>Bacillati</taxon>
        <taxon>Actinomycetota</taxon>
        <taxon>Actinomycetes</taxon>
        <taxon>Streptosporangiales</taxon>
        <taxon>Nocardiopsidaceae</taxon>
        <taxon>Nocardiopsis</taxon>
    </lineage>
</organism>
<dbReference type="HAMAP" id="MF_00384">
    <property type="entry name" value="Homoser_kinase"/>
    <property type="match status" value="1"/>
</dbReference>
<dbReference type="InterPro" id="IPR006203">
    <property type="entry name" value="GHMP_knse_ATP-bd_CS"/>
</dbReference>
<comment type="catalytic activity">
    <reaction evidence="11 13">
        <text>L-homoserine + ATP = O-phospho-L-homoserine + ADP + H(+)</text>
        <dbReference type="Rhea" id="RHEA:13985"/>
        <dbReference type="ChEBI" id="CHEBI:15378"/>
        <dbReference type="ChEBI" id="CHEBI:30616"/>
        <dbReference type="ChEBI" id="CHEBI:57476"/>
        <dbReference type="ChEBI" id="CHEBI:57590"/>
        <dbReference type="ChEBI" id="CHEBI:456216"/>
        <dbReference type="EC" id="2.7.1.39"/>
    </reaction>
</comment>
<evidence type="ECO:0000256" key="13">
    <source>
        <dbReference type="HAMAP-Rule" id="MF_00384"/>
    </source>
</evidence>
<feature type="domain" description="GHMP kinase C-terminal" evidence="15">
    <location>
        <begin position="219"/>
        <end position="273"/>
    </location>
</feature>
<evidence type="ECO:0000256" key="1">
    <source>
        <dbReference type="ARBA" id="ARBA00005015"/>
    </source>
</evidence>
<dbReference type="PROSITE" id="PS00627">
    <property type="entry name" value="GHMP_KINASES_ATP"/>
    <property type="match status" value="1"/>
</dbReference>
<dbReference type="NCBIfam" id="TIGR00191">
    <property type="entry name" value="thrB"/>
    <property type="match status" value="1"/>
</dbReference>
<keyword evidence="8 13" id="KW-0547">Nucleotide-binding</keyword>
<evidence type="ECO:0000259" key="14">
    <source>
        <dbReference type="Pfam" id="PF00288"/>
    </source>
</evidence>
<dbReference type="InterPro" id="IPR013750">
    <property type="entry name" value="GHMP_kinase_C_dom"/>
</dbReference>
<dbReference type="EC" id="2.7.1.39" evidence="3 13"/>
<dbReference type="InterPro" id="IPR006204">
    <property type="entry name" value="GHMP_kinase_N_dom"/>
</dbReference>
<evidence type="ECO:0000256" key="12">
    <source>
        <dbReference type="ARBA" id="ARBA00049954"/>
    </source>
</evidence>
<comment type="subcellular location">
    <subcellularLocation>
        <location evidence="13">Cytoplasm</location>
    </subcellularLocation>
</comment>
<dbReference type="EMBL" id="JACHDS010000001">
    <property type="protein sequence ID" value="MBB6170304.1"/>
    <property type="molecule type" value="Genomic_DNA"/>
</dbReference>
<dbReference type="InterPro" id="IPR036554">
    <property type="entry name" value="GHMP_kinase_C_sf"/>
</dbReference>
<dbReference type="Pfam" id="PF08544">
    <property type="entry name" value="GHMP_kinases_C"/>
    <property type="match status" value="1"/>
</dbReference>
<name>A0A7W9YDV2_9ACTN</name>
<comment type="caution">
    <text evidence="16">The sequence shown here is derived from an EMBL/GenBank/DDBJ whole genome shotgun (WGS) entry which is preliminary data.</text>
</comment>
<dbReference type="UniPathway" id="UPA00050">
    <property type="reaction ID" value="UER00064"/>
</dbReference>
<dbReference type="PRINTS" id="PR00958">
    <property type="entry name" value="HOMSERKINASE"/>
</dbReference>
<keyword evidence="17" id="KW-1185">Reference proteome</keyword>
<comment type="similarity">
    <text evidence="2 13">Belongs to the GHMP kinase family. Homoserine kinase subfamily.</text>
</comment>
<keyword evidence="6 13" id="KW-0808">Transferase</keyword>
<dbReference type="PANTHER" id="PTHR20861">
    <property type="entry name" value="HOMOSERINE/4-DIPHOSPHOCYTIDYL-2-C-METHYL-D-ERYTHRITOL KINASE"/>
    <property type="match status" value="1"/>
</dbReference>
<gene>
    <name evidence="13" type="primary">thrB</name>
    <name evidence="16" type="ORF">HNR23_000364</name>
</gene>